<reference evidence="2 3" key="2">
    <citation type="submission" date="2020-03" db="EMBL/GenBank/DDBJ databases">
        <authorList>
            <person name="Ichikawa N."/>
            <person name="Kimura A."/>
            <person name="Kitahashi Y."/>
            <person name="Uohara A."/>
        </authorList>
    </citation>
    <scope>NUCLEOTIDE SEQUENCE [LARGE SCALE GENOMIC DNA]</scope>
    <source>
        <strain evidence="2 3">NBRC 107702</strain>
    </source>
</reference>
<feature type="domain" description="Methyltransferase type 11" evidence="1">
    <location>
        <begin position="65"/>
        <end position="159"/>
    </location>
</feature>
<keyword evidence="3" id="KW-1185">Reference proteome</keyword>
<dbReference type="Gene3D" id="3.40.50.150">
    <property type="entry name" value="Vaccinia Virus protein VP39"/>
    <property type="match status" value="1"/>
</dbReference>
<sequence>MPRSPGVERSRKEGTVTGTIDFETIKKNQRAGWETGDYPRVGNTLQIIAELLVEAADVRAGQTVLDVACGQGNAAMAAARRFAEATGVDYATNLLEQGRDRAAAEHLDVTFQEGDAEALPVPDQAFDLVVSTVGVMFAPNHQRAADELVRVTKPGGRIALACWTPTGMIGDLFKTVGKWAPPPAGVRPPTLWGTSEHLASLFGDRVEWTALTGRTYTFRYHSPAHFSEWFRQFYGPITRLAGTLSDEDRERFAIDLAEVAVRFNRASDGTVAAPADYLESVGVVRG</sequence>
<dbReference type="EMBL" id="AP022870">
    <property type="protein sequence ID" value="BCB78786.1"/>
    <property type="molecule type" value="Genomic_DNA"/>
</dbReference>
<dbReference type="AlphaFoldDB" id="A0A6F8XY68"/>
<dbReference type="SUPFAM" id="SSF53335">
    <property type="entry name" value="S-adenosyl-L-methionine-dependent methyltransferases"/>
    <property type="match status" value="1"/>
</dbReference>
<dbReference type="KEGG" id="pfla:Pflav_051960"/>
<organism evidence="2 3">
    <name type="scientific">Phytohabitans flavus</name>
    <dbReference type="NCBI Taxonomy" id="1076124"/>
    <lineage>
        <taxon>Bacteria</taxon>
        <taxon>Bacillati</taxon>
        <taxon>Actinomycetota</taxon>
        <taxon>Actinomycetes</taxon>
        <taxon>Micromonosporales</taxon>
        <taxon>Micromonosporaceae</taxon>
    </lineage>
</organism>
<reference evidence="2 3" key="1">
    <citation type="submission" date="2020-03" db="EMBL/GenBank/DDBJ databases">
        <title>Whole genome shotgun sequence of Phytohabitans flavus NBRC 107702.</title>
        <authorList>
            <person name="Komaki H."/>
            <person name="Tamura T."/>
        </authorList>
    </citation>
    <scope>NUCLEOTIDE SEQUENCE [LARGE SCALE GENOMIC DNA]</scope>
    <source>
        <strain evidence="2 3">NBRC 107702</strain>
    </source>
</reference>
<dbReference type="InterPro" id="IPR013216">
    <property type="entry name" value="Methyltransf_11"/>
</dbReference>
<evidence type="ECO:0000259" key="1">
    <source>
        <dbReference type="Pfam" id="PF08241"/>
    </source>
</evidence>
<accession>A0A6F8XY68</accession>
<dbReference type="Proteomes" id="UP000502508">
    <property type="component" value="Chromosome"/>
</dbReference>
<protein>
    <recommendedName>
        <fullName evidence="1">Methyltransferase type 11 domain-containing protein</fullName>
    </recommendedName>
</protein>
<evidence type="ECO:0000313" key="2">
    <source>
        <dbReference type="EMBL" id="BCB78786.1"/>
    </source>
</evidence>
<name>A0A6F8XY68_9ACTN</name>
<dbReference type="GO" id="GO:0008757">
    <property type="term" value="F:S-adenosylmethionine-dependent methyltransferase activity"/>
    <property type="evidence" value="ECO:0007669"/>
    <property type="project" value="InterPro"/>
</dbReference>
<dbReference type="CDD" id="cd02440">
    <property type="entry name" value="AdoMet_MTases"/>
    <property type="match status" value="1"/>
</dbReference>
<gene>
    <name evidence="2" type="ORF">Pflav_051960</name>
</gene>
<dbReference type="InterPro" id="IPR029063">
    <property type="entry name" value="SAM-dependent_MTases_sf"/>
</dbReference>
<dbReference type="PANTHER" id="PTHR43591">
    <property type="entry name" value="METHYLTRANSFERASE"/>
    <property type="match status" value="1"/>
</dbReference>
<dbReference type="Pfam" id="PF08241">
    <property type="entry name" value="Methyltransf_11"/>
    <property type="match status" value="1"/>
</dbReference>
<dbReference type="PANTHER" id="PTHR43591:SF24">
    <property type="entry name" value="2-METHOXY-6-POLYPRENYL-1,4-BENZOQUINOL METHYLASE, MITOCHONDRIAL"/>
    <property type="match status" value="1"/>
</dbReference>
<evidence type="ECO:0000313" key="3">
    <source>
        <dbReference type="Proteomes" id="UP000502508"/>
    </source>
</evidence>
<proteinExistence type="predicted"/>